<dbReference type="EMBL" id="MU863627">
    <property type="protein sequence ID" value="KAK4104163.1"/>
    <property type="molecule type" value="Genomic_DNA"/>
</dbReference>
<protein>
    <submittedName>
        <fullName evidence="3">NAD(P)-binding protein</fullName>
    </submittedName>
</protein>
<dbReference type="PANTHER" id="PTHR44013">
    <property type="entry name" value="ZINC-TYPE ALCOHOL DEHYDROGENASE-LIKE PROTEIN C16A3.02C"/>
    <property type="match status" value="1"/>
</dbReference>
<organism evidence="3 4">
    <name type="scientific">Parathielavia hyrcaniae</name>
    <dbReference type="NCBI Taxonomy" id="113614"/>
    <lineage>
        <taxon>Eukaryota</taxon>
        <taxon>Fungi</taxon>
        <taxon>Dikarya</taxon>
        <taxon>Ascomycota</taxon>
        <taxon>Pezizomycotina</taxon>
        <taxon>Sordariomycetes</taxon>
        <taxon>Sordariomycetidae</taxon>
        <taxon>Sordariales</taxon>
        <taxon>Chaetomiaceae</taxon>
        <taxon>Parathielavia</taxon>
    </lineage>
</organism>
<feature type="domain" description="Alcohol dehydrogenase-like C-terminal" evidence="2">
    <location>
        <begin position="18"/>
        <end position="122"/>
    </location>
</feature>
<evidence type="ECO:0000259" key="2">
    <source>
        <dbReference type="Pfam" id="PF00107"/>
    </source>
</evidence>
<name>A0AAN6Q5X0_9PEZI</name>
<evidence type="ECO:0000313" key="3">
    <source>
        <dbReference type="EMBL" id="KAK4104163.1"/>
    </source>
</evidence>
<feature type="chain" id="PRO_5042816058" evidence="1">
    <location>
        <begin position="22"/>
        <end position="244"/>
    </location>
</feature>
<gene>
    <name evidence="3" type="ORF">N658DRAFT_413504</name>
</gene>
<dbReference type="InterPro" id="IPR052733">
    <property type="entry name" value="Chloroplast_QOR"/>
</dbReference>
<evidence type="ECO:0000313" key="4">
    <source>
        <dbReference type="Proteomes" id="UP001305647"/>
    </source>
</evidence>
<feature type="non-terminal residue" evidence="3">
    <location>
        <position position="1"/>
    </location>
</feature>
<keyword evidence="1" id="KW-0732">Signal</keyword>
<evidence type="ECO:0000256" key="1">
    <source>
        <dbReference type="SAM" id="SignalP"/>
    </source>
</evidence>
<dbReference type="InterPro" id="IPR036291">
    <property type="entry name" value="NAD(P)-bd_dom_sf"/>
</dbReference>
<reference evidence="3" key="1">
    <citation type="journal article" date="2023" name="Mol. Phylogenet. Evol.">
        <title>Genome-scale phylogeny and comparative genomics of the fungal order Sordariales.</title>
        <authorList>
            <person name="Hensen N."/>
            <person name="Bonometti L."/>
            <person name="Westerberg I."/>
            <person name="Brannstrom I.O."/>
            <person name="Guillou S."/>
            <person name="Cros-Aarteil S."/>
            <person name="Calhoun S."/>
            <person name="Haridas S."/>
            <person name="Kuo A."/>
            <person name="Mondo S."/>
            <person name="Pangilinan J."/>
            <person name="Riley R."/>
            <person name="LaButti K."/>
            <person name="Andreopoulos B."/>
            <person name="Lipzen A."/>
            <person name="Chen C."/>
            <person name="Yan M."/>
            <person name="Daum C."/>
            <person name="Ng V."/>
            <person name="Clum A."/>
            <person name="Steindorff A."/>
            <person name="Ohm R.A."/>
            <person name="Martin F."/>
            <person name="Silar P."/>
            <person name="Natvig D.O."/>
            <person name="Lalanne C."/>
            <person name="Gautier V."/>
            <person name="Ament-Velasquez S.L."/>
            <person name="Kruys A."/>
            <person name="Hutchinson M.I."/>
            <person name="Powell A.J."/>
            <person name="Barry K."/>
            <person name="Miller A.N."/>
            <person name="Grigoriev I.V."/>
            <person name="Debuchy R."/>
            <person name="Gladieux P."/>
            <person name="Hiltunen Thoren M."/>
            <person name="Johannesson H."/>
        </authorList>
    </citation>
    <scope>NUCLEOTIDE SEQUENCE</scope>
    <source>
        <strain evidence="3">CBS 757.83</strain>
    </source>
</reference>
<proteinExistence type="predicted"/>
<dbReference type="InterPro" id="IPR013149">
    <property type="entry name" value="ADH-like_C"/>
</dbReference>
<dbReference type="AlphaFoldDB" id="A0AAN6Q5X0"/>
<dbReference type="Gene3D" id="3.90.180.10">
    <property type="entry name" value="Medium-chain alcohol dehydrogenases, catalytic domain"/>
    <property type="match status" value="1"/>
</dbReference>
<sequence length="244" mass="27121">AWNTWASILITGAATPAGVWAVQLAKLAGAGRIAATCAAEHMDLVRSLGADEVYDWSKEGNLRDWGGKKFAIVLDFMGGTTLTRAWTVVEKMGRILSVADNPIEAKPSPYLVNPDVTHINFRLRNSPAALQVVADLADRGLANPVCDDWDMFAWENFQTATDRLFSHPRGQVVLVLDTNPPISEISILQEHGRKWYMNDFTEDNIEKAYDEDPSERFTFTRWLRYVGSNPPDPPVFSPSTATQP</sequence>
<dbReference type="Pfam" id="PF00107">
    <property type="entry name" value="ADH_zinc_N"/>
    <property type="match status" value="1"/>
</dbReference>
<reference evidence="3" key="2">
    <citation type="submission" date="2023-05" db="EMBL/GenBank/DDBJ databases">
        <authorList>
            <consortium name="Lawrence Berkeley National Laboratory"/>
            <person name="Steindorff A."/>
            <person name="Hensen N."/>
            <person name="Bonometti L."/>
            <person name="Westerberg I."/>
            <person name="Brannstrom I.O."/>
            <person name="Guillou S."/>
            <person name="Cros-Aarteil S."/>
            <person name="Calhoun S."/>
            <person name="Haridas S."/>
            <person name="Kuo A."/>
            <person name="Mondo S."/>
            <person name="Pangilinan J."/>
            <person name="Riley R."/>
            <person name="Labutti K."/>
            <person name="Andreopoulos B."/>
            <person name="Lipzen A."/>
            <person name="Chen C."/>
            <person name="Yanf M."/>
            <person name="Daum C."/>
            <person name="Ng V."/>
            <person name="Clum A."/>
            <person name="Ohm R."/>
            <person name="Martin F."/>
            <person name="Silar P."/>
            <person name="Natvig D."/>
            <person name="Lalanne C."/>
            <person name="Gautier V."/>
            <person name="Ament-Velasquez S.L."/>
            <person name="Kruys A."/>
            <person name="Hutchinson M.I."/>
            <person name="Powell A.J."/>
            <person name="Barry K."/>
            <person name="Miller A.N."/>
            <person name="Grigoriev I.V."/>
            <person name="Debuchy R."/>
            <person name="Gladieux P."/>
            <person name="Thoren M.H."/>
            <person name="Johannesson H."/>
        </authorList>
    </citation>
    <scope>NUCLEOTIDE SEQUENCE</scope>
    <source>
        <strain evidence="3">CBS 757.83</strain>
    </source>
</reference>
<feature type="signal peptide" evidence="1">
    <location>
        <begin position="1"/>
        <end position="21"/>
    </location>
</feature>
<dbReference type="SUPFAM" id="SSF51735">
    <property type="entry name" value="NAD(P)-binding Rossmann-fold domains"/>
    <property type="match status" value="1"/>
</dbReference>
<keyword evidence="4" id="KW-1185">Reference proteome</keyword>
<dbReference type="PANTHER" id="PTHR44013:SF1">
    <property type="entry name" value="ZINC-TYPE ALCOHOL DEHYDROGENASE-LIKE PROTEIN C16A3.02C"/>
    <property type="match status" value="1"/>
</dbReference>
<comment type="caution">
    <text evidence="3">The sequence shown here is derived from an EMBL/GenBank/DDBJ whole genome shotgun (WGS) entry which is preliminary data.</text>
</comment>
<feature type="non-terminal residue" evidence="3">
    <location>
        <position position="244"/>
    </location>
</feature>
<dbReference type="Gene3D" id="3.40.50.720">
    <property type="entry name" value="NAD(P)-binding Rossmann-like Domain"/>
    <property type="match status" value="1"/>
</dbReference>
<accession>A0AAN6Q5X0</accession>
<dbReference type="Proteomes" id="UP001305647">
    <property type="component" value="Unassembled WGS sequence"/>
</dbReference>